<dbReference type="GO" id="GO:0006508">
    <property type="term" value="P:proteolysis"/>
    <property type="evidence" value="ECO:0007669"/>
    <property type="project" value="UniProtKB-KW"/>
</dbReference>
<feature type="chain" id="PRO_5015431505" description="Peptidase A1 domain-containing protein" evidence="14">
    <location>
        <begin position="21"/>
        <end position="511"/>
    </location>
</feature>
<feature type="compositionally biased region" description="Low complexity" evidence="13">
    <location>
        <begin position="112"/>
        <end position="130"/>
    </location>
</feature>
<protein>
    <recommendedName>
        <fullName evidence="15">Peptidase A1 domain-containing protein</fullName>
    </recommendedName>
</protein>
<dbReference type="Pfam" id="PF00026">
    <property type="entry name" value="Asp"/>
    <property type="match status" value="1"/>
</dbReference>
<evidence type="ECO:0000256" key="7">
    <source>
        <dbReference type="ARBA" id="ARBA00022801"/>
    </source>
</evidence>
<evidence type="ECO:0000256" key="5">
    <source>
        <dbReference type="ARBA" id="ARBA00022729"/>
    </source>
</evidence>
<reference evidence="16 17" key="1">
    <citation type="submission" date="2016-07" db="EMBL/GenBank/DDBJ databases">
        <title>Multiple horizontal gene transfer events from other fungi enriched the ability of initially mycotrophic Trichoderma (Ascomycota) to feed on dead plant biomass.</title>
        <authorList>
            <consortium name="DOE Joint Genome Institute"/>
            <person name="Aerts A."/>
            <person name="Atanasova L."/>
            <person name="Chenthamara K."/>
            <person name="Zhang J."/>
            <person name="Grujic M."/>
            <person name="Henrissat B."/>
            <person name="Kuo A."/>
            <person name="Salamov A."/>
            <person name="Lipzen A."/>
            <person name="Labutti K."/>
            <person name="Barry K."/>
            <person name="Miao Y."/>
            <person name="Rahimi M.J."/>
            <person name="Shen Q."/>
            <person name="Grigoriev I.V."/>
            <person name="Kubicek C.P."/>
            <person name="Druzhinina I.S."/>
        </authorList>
    </citation>
    <scope>NUCLEOTIDE SEQUENCE [LARGE SCALE GENOMIC DNA]</scope>
    <source>
        <strain evidence="16 17">CBS 433.97</strain>
    </source>
</reference>
<dbReference type="InterPro" id="IPR001969">
    <property type="entry name" value="Aspartic_peptidase_AS"/>
</dbReference>
<dbReference type="PROSITE" id="PS00141">
    <property type="entry name" value="ASP_PROTEASE"/>
    <property type="match status" value="1"/>
</dbReference>
<dbReference type="Proteomes" id="UP000240493">
    <property type="component" value="Unassembled WGS sequence"/>
</dbReference>
<dbReference type="PROSITE" id="PS51767">
    <property type="entry name" value="PEPTIDASE_A1"/>
    <property type="match status" value="1"/>
</dbReference>
<keyword evidence="8" id="KW-0865">Zymogen</keyword>
<keyword evidence="7 12" id="KW-0378">Hydrolase</keyword>
<keyword evidence="11" id="KW-1015">Disulfide bond</keyword>
<proteinExistence type="inferred from homology"/>
<evidence type="ECO:0000256" key="10">
    <source>
        <dbReference type="PIRSR" id="PIRSR601461-1"/>
    </source>
</evidence>
<evidence type="ECO:0000256" key="3">
    <source>
        <dbReference type="ARBA" id="ARBA00022525"/>
    </source>
</evidence>
<keyword evidence="3" id="KW-0964">Secreted</keyword>
<dbReference type="GO" id="GO:0005576">
    <property type="term" value="C:extracellular region"/>
    <property type="evidence" value="ECO:0007669"/>
    <property type="project" value="UniProtKB-SubCell"/>
</dbReference>
<evidence type="ECO:0000256" key="11">
    <source>
        <dbReference type="PIRSR" id="PIRSR601461-2"/>
    </source>
</evidence>
<evidence type="ECO:0000256" key="2">
    <source>
        <dbReference type="ARBA" id="ARBA00007447"/>
    </source>
</evidence>
<evidence type="ECO:0000256" key="4">
    <source>
        <dbReference type="ARBA" id="ARBA00022670"/>
    </source>
</evidence>
<dbReference type="GO" id="GO:0004190">
    <property type="term" value="F:aspartic-type endopeptidase activity"/>
    <property type="evidence" value="ECO:0007669"/>
    <property type="project" value="UniProtKB-KW"/>
</dbReference>
<organism evidence="16 17">
    <name type="scientific">Trichoderma asperellum (strain ATCC 204424 / CBS 433.97 / NBRC 101777)</name>
    <dbReference type="NCBI Taxonomy" id="1042311"/>
    <lineage>
        <taxon>Eukaryota</taxon>
        <taxon>Fungi</taxon>
        <taxon>Dikarya</taxon>
        <taxon>Ascomycota</taxon>
        <taxon>Pezizomycotina</taxon>
        <taxon>Sordariomycetes</taxon>
        <taxon>Hypocreomycetidae</taxon>
        <taxon>Hypocreales</taxon>
        <taxon>Hypocreaceae</taxon>
        <taxon>Trichoderma</taxon>
    </lineage>
</organism>
<dbReference type="FunFam" id="2.40.70.10:FF:000026">
    <property type="entry name" value="Endothiapepsin"/>
    <property type="match status" value="1"/>
</dbReference>
<dbReference type="InterPro" id="IPR034163">
    <property type="entry name" value="Aspergillopepsin-like_cat_dom"/>
</dbReference>
<dbReference type="PANTHER" id="PTHR47966:SF23">
    <property type="entry name" value="ASPARTIC ENDOPEPTIDASE, PUTATIVE (AFU_ORTHOLOGUE AFUA_2G15950)-RELATED"/>
    <property type="match status" value="1"/>
</dbReference>
<evidence type="ECO:0000256" key="8">
    <source>
        <dbReference type="ARBA" id="ARBA00023145"/>
    </source>
</evidence>
<dbReference type="AlphaFoldDB" id="A0A2T3Z1R9"/>
<evidence type="ECO:0000256" key="14">
    <source>
        <dbReference type="SAM" id="SignalP"/>
    </source>
</evidence>
<evidence type="ECO:0000313" key="17">
    <source>
        <dbReference type="Proteomes" id="UP000240493"/>
    </source>
</evidence>
<keyword evidence="4 12" id="KW-0645">Protease</keyword>
<dbReference type="STRING" id="1042311.A0A2T3Z1R9"/>
<evidence type="ECO:0000256" key="6">
    <source>
        <dbReference type="ARBA" id="ARBA00022750"/>
    </source>
</evidence>
<feature type="disulfide bond" evidence="11">
    <location>
        <begin position="437"/>
        <end position="471"/>
    </location>
</feature>
<dbReference type="InterPro" id="IPR021109">
    <property type="entry name" value="Peptidase_aspartic_dom_sf"/>
</dbReference>
<dbReference type="PRINTS" id="PR00792">
    <property type="entry name" value="PEPSIN"/>
</dbReference>
<evidence type="ECO:0000256" key="12">
    <source>
        <dbReference type="RuleBase" id="RU000454"/>
    </source>
</evidence>
<evidence type="ECO:0000313" key="16">
    <source>
        <dbReference type="EMBL" id="PTB38746.1"/>
    </source>
</evidence>
<keyword evidence="9" id="KW-0325">Glycoprotein</keyword>
<dbReference type="CDD" id="cd06097">
    <property type="entry name" value="Aspergillopepsin_like"/>
    <property type="match status" value="1"/>
</dbReference>
<sequence length="511" mass="52495">MHSRLLLAALFLGFIALVSAVPMQKRSFKVERRANPNFTGNDGLKALGKAYRKFGMEMPQNLKDALEVRKATDAARRAVAAAAAPVQETPKAKRQSLADILGELGLLGGNNNNNAGNGNGNGNDNANGNANGNGNGNGGGRHHKGKGKGKGNGQAGQGQAGQGQGQAAGNGTGAAQPAANPSGQTGSVTNTPEGNDVEFLSPVNIGGQTLNLDFDTGSSDLWVFNTQMSSQFTAGHTLFDPTKSKTFKAIQGATFQVSYGDGSGAEGNVGTDVVNVGGASFNAQAVEIATAVTQQFVNDQANDGLMGLAFSKLNTVQPQQQKTFLDNVASSLAEPVFTADLKKGAPGTYTFGAIDSTAFKGDLTFVNVDNSQGFWQFSSESFAVNGGTTQQATKGGQAIADTGTTLLLADPIIVNGYYSQVQGAQNNAQAGGFTVPCDAQLPDLDLDVGGNYVARISGADLNFSPVSGNTCFGGLQATTQGGLGVYGDIFFKSQFVAFNIGNNTLGLAPHN</sequence>
<evidence type="ECO:0000256" key="13">
    <source>
        <dbReference type="SAM" id="MobiDB-lite"/>
    </source>
</evidence>
<dbReference type="SUPFAM" id="SSF50630">
    <property type="entry name" value="Acid proteases"/>
    <property type="match status" value="1"/>
</dbReference>
<dbReference type="PANTHER" id="PTHR47966">
    <property type="entry name" value="BETA-SITE APP-CLEAVING ENZYME, ISOFORM A-RELATED"/>
    <property type="match status" value="1"/>
</dbReference>
<feature type="domain" description="Peptidase A1" evidence="15">
    <location>
        <begin position="199"/>
        <end position="508"/>
    </location>
</feature>
<dbReference type="EMBL" id="KZ679265">
    <property type="protein sequence ID" value="PTB38746.1"/>
    <property type="molecule type" value="Genomic_DNA"/>
</dbReference>
<dbReference type="InterPro" id="IPR001461">
    <property type="entry name" value="Aspartic_peptidase_A1"/>
</dbReference>
<comment type="similarity">
    <text evidence="2 12">Belongs to the peptidase A1 family.</text>
</comment>
<feature type="active site" evidence="10">
    <location>
        <position position="215"/>
    </location>
</feature>
<evidence type="ECO:0000256" key="1">
    <source>
        <dbReference type="ARBA" id="ARBA00004613"/>
    </source>
</evidence>
<feature type="compositionally biased region" description="Gly residues" evidence="13">
    <location>
        <begin position="150"/>
        <end position="172"/>
    </location>
</feature>
<feature type="compositionally biased region" description="Polar residues" evidence="13">
    <location>
        <begin position="181"/>
        <end position="193"/>
    </location>
</feature>
<keyword evidence="17" id="KW-1185">Reference proteome</keyword>
<dbReference type="OrthoDB" id="2747330at2759"/>
<dbReference type="InterPro" id="IPR033121">
    <property type="entry name" value="PEPTIDASE_A1"/>
</dbReference>
<keyword evidence="5 14" id="KW-0732">Signal</keyword>
<evidence type="ECO:0000259" key="15">
    <source>
        <dbReference type="PROSITE" id="PS51767"/>
    </source>
</evidence>
<comment type="subcellular location">
    <subcellularLocation>
        <location evidence="1">Secreted</location>
    </subcellularLocation>
</comment>
<accession>A0A2T3Z1R9</accession>
<gene>
    <name evidence="16" type="ORF">M441DRAFT_59981</name>
</gene>
<feature type="signal peptide" evidence="14">
    <location>
        <begin position="1"/>
        <end position="20"/>
    </location>
</feature>
<keyword evidence="6 12" id="KW-0064">Aspartyl protease</keyword>
<feature type="region of interest" description="Disordered" evidence="13">
    <location>
        <begin position="112"/>
        <end position="199"/>
    </location>
</feature>
<dbReference type="Gene3D" id="2.40.70.10">
    <property type="entry name" value="Acid Proteases"/>
    <property type="match status" value="2"/>
</dbReference>
<feature type="compositionally biased region" description="Basic residues" evidence="13">
    <location>
        <begin position="140"/>
        <end position="149"/>
    </location>
</feature>
<evidence type="ECO:0000256" key="9">
    <source>
        <dbReference type="ARBA" id="ARBA00023180"/>
    </source>
</evidence>
<feature type="active site" evidence="10">
    <location>
        <position position="401"/>
    </location>
</feature>
<name>A0A2T3Z1R9_TRIA4</name>